<dbReference type="AlphaFoldDB" id="A0A1U9MKG5"/>
<dbReference type="PROSITE" id="PS51257">
    <property type="entry name" value="PROKAR_LIPOPROTEIN"/>
    <property type="match status" value="1"/>
</dbReference>
<feature type="signal peptide" evidence="1">
    <location>
        <begin position="1"/>
        <end position="24"/>
    </location>
</feature>
<feature type="chain" id="PRO_5012188756" evidence="1">
    <location>
        <begin position="25"/>
        <end position="86"/>
    </location>
</feature>
<dbReference type="OrthoDB" id="86940at2"/>
<protein>
    <submittedName>
        <fullName evidence="2">Uncharacterized protein</fullName>
    </submittedName>
</protein>
<sequence length="86" mass="10024">MQKTNFYKAIAFSFFVMSSLSVSCAEDQETPDLPKVPQRSEKLEDFVPDFWNIEFIRQDDLNKDGQLDTVMVVKDRDDANFIQPKD</sequence>
<proteinExistence type="predicted"/>
<evidence type="ECO:0000313" key="3">
    <source>
        <dbReference type="Proteomes" id="UP000189632"/>
    </source>
</evidence>
<dbReference type="KEGG" id="bapi:BBC0122_020480"/>
<evidence type="ECO:0000256" key="1">
    <source>
        <dbReference type="SAM" id="SignalP"/>
    </source>
</evidence>
<dbReference type="EMBL" id="CP015625">
    <property type="protein sequence ID" value="AQT48141.1"/>
    <property type="molecule type" value="Genomic_DNA"/>
</dbReference>
<accession>A0A1U9MKG5</accession>
<name>A0A1U9MKG5_9HYPH</name>
<evidence type="ECO:0000313" key="2">
    <source>
        <dbReference type="EMBL" id="AQT48141.1"/>
    </source>
</evidence>
<dbReference type="RefSeq" id="WP_077993680.1">
    <property type="nucleotide sequence ID" value="NZ_CP015625.1"/>
</dbReference>
<reference evidence="2 3" key="1">
    <citation type="submission" date="2016-11" db="EMBL/GenBank/DDBJ databases">
        <title>Comparative genomics of Bartonella apis.</title>
        <authorList>
            <person name="Engel P."/>
        </authorList>
    </citation>
    <scope>NUCLEOTIDE SEQUENCE [LARGE SCALE GENOMIC DNA]</scope>
    <source>
        <strain evidence="2 3">BBC0122</strain>
    </source>
</reference>
<keyword evidence="1" id="KW-0732">Signal</keyword>
<gene>
    <name evidence="2" type="ORF">BBC0122_020480</name>
</gene>
<organism evidence="2 3">
    <name type="scientific">Bartonella choladocola</name>
    <dbReference type="NCBI Taxonomy" id="2750995"/>
    <lineage>
        <taxon>Bacteria</taxon>
        <taxon>Pseudomonadati</taxon>
        <taxon>Pseudomonadota</taxon>
        <taxon>Alphaproteobacteria</taxon>
        <taxon>Hyphomicrobiales</taxon>
        <taxon>Bartonellaceae</taxon>
        <taxon>Bartonella</taxon>
    </lineage>
</organism>
<dbReference type="Proteomes" id="UP000189632">
    <property type="component" value="Chromosome"/>
</dbReference>
<keyword evidence="3" id="KW-1185">Reference proteome</keyword>